<keyword evidence="8" id="KW-0492">Microsome</keyword>
<evidence type="ECO:0000313" key="16">
    <source>
        <dbReference type="Proteomes" id="UP000515158"/>
    </source>
</evidence>
<dbReference type="GO" id="GO:0005506">
    <property type="term" value="F:iron ion binding"/>
    <property type="evidence" value="ECO:0007669"/>
    <property type="project" value="InterPro"/>
</dbReference>
<evidence type="ECO:0000256" key="7">
    <source>
        <dbReference type="ARBA" id="ARBA00022824"/>
    </source>
</evidence>
<dbReference type="Pfam" id="PF00067">
    <property type="entry name" value="p450"/>
    <property type="match status" value="1"/>
</dbReference>
<dbReference type="KEGG" id="tpal:117653869"/>
<comment type="cofactor">
    <cofactor evidence="1 13">
        <name>heme</name>
        <dbReference type="ChEBI" id="CHEBI:30413"/>
    </cofactor>
</comment>
<dbReference type="PANTHER" id="PTHR24292">
    <property type="entry name" value="CYTOCHROME P450"/>
    <property type="match status" value="1"/>
</dbReference>
<gene>
    <name evidence="17" type="primary">LOC117653869</name>
</gene>
<evidence type="ECO:0000256" key="10">
    <source>
        <dbReference type="ARBA" id="ARBA00023004"/>
    </source>
</evidence>
<evidence type="ECO:0000256" key="3">
    <source>
        <dbReference type="ARBA" id="ARBA00004406"/>
    </source>
</evidence>
<keyword evidence="12 15" id="KW-0472">Membrane</keyword>
<proteinExistence type="inferred from homology"/>
<dbReference type="PRINTS" id="PR00385">
    <property type="entry name" value="P450"/>
</dbReference>
<evidence type="ECO:0000256" key="13">
    <source>
        <dbReference type="PIRSR" id="PIRSR602401-1"/>
    </source>
</evidence>
<evidence type="ECO:0000256" key="9">
    <source>
        <dbReference type="ARBA" id="ARBA00023002"/>
    </source>
</evidence>
<keyword evidence="9 14" id="KW-0560">Oxidoreductase</keyword>
<dbReference type="GO" id="GO:0004497">
    <property type="term" value="F:monooxygenase activity"/>
    <property type="evidence" value="ECO:0007669"/>
    <property type="project" value="UniProtKB-KW"/>
</dbReference>
<sequence length="526" mass="59805">MDTGMLTTMAAWAAVALLVACLGLYAFLRRSLTYWRRRKVAFAPPSVPFGNYADTILGKKSLAMVVHDIYETHRDQRYVGTYFMAMPMLQLHDVDIIRQVFIKEFQDFNGRGMHYDPSYDPLSGHLFQLSGPIWKNMRVKLSPTFTTGKIKYMFSTIGDCNDNLCEHIDANLAEGRGVYTEDIRDLVARLFTDVISSVAFGIESNSLKNPDSEFRRMGARIFEPCLDVNLRHLLIFFGGGIMKTFSIRSVPAHIHDFFTRIVDEMVDHREKNNVERADMLNLLIKLKNDGFVPVDGPGEERSDSQDSSSKQVQKLEKHQIAAQVFVFFLAGFETTSTTTSFTLYELAKNPEIQTKLQQEVDAVLQKCNGKLTYEATQDMHYMDMVIQETLRHYPPVPFLTRQAMVKRQLPLTDVVLDKGMRLMIPVWSIHMDPEYWEDPTRYDPTRFSEEAKSARHPGVYMPFGDGPRICLGMRLGLLQVKMAVASVLSRATVTLAPGMPRQPRFSPRCVLPSPIDGITLTLTARS</sequence>
<dbReference type="PRINTS" id="PR00463">
    <property type="entry name" value="EP450I"/>
</dbReference>
<dbReference type="PROSITE" id="PS00086">
    <property type="entry name" value="CYTOCHROME_P450"/>
    <property type="match status" value="1"/>
</dbReference>
<evidence type="ECO:0000256" key="15">
    <source>
        <dbReference type="SAM" id="Phobius"/>
    </source>
</evidence>
<evidence type="ECO:0000256" key="11">
    <source>
        <dbReference type="ARBA" id="ARBA00023033"/>
    </source>
</evidence>
<dbReference type="SUPFAM" id="SSF48264">
    <property type="entry name" value="Cytochrome P450"/>
    <property type="match status" value="1"/>
</dbReference>
<keyword evidence="5 13" id="KW-0349">Heme</keyword>
<evidence type="ECO:0000256" key="5">
    <source>
        <dbReference type="ARBA" id="ARBA00022617"/>
    </source>
</evidence>
<dbReference type="PANTHER" id="PTHR24292:SF100">
    <property type="entry name" value="CYTOCHROME P450 6A16, ISOFORM B-RELATED"/>
    <property type="match status" value="1"/>
</dbReference>
<dbReference type="CDD" id="cd11056">
    <property type="entry name" value="CYP6-like"/>
    <property type="match status" value="1"/>
</dbReference>
<keyword evidence="15" id="KW-1133">Transmembrane helix</keyword>
<reference evidence="17" key="1">
    <citation type="submission" date="2025-08" db="UniProtKB">
        <authorList>
            <consortium name="RefSeq"/>
        </authorList>
    </citation>
    <scope>IDENTIFICATION</scope>
    <source>
        <tissue evidence="17">Total insect</tissue>
    </source>
</reference>
<accession>A0A6P9AEH6</accession>
<dbReference type="GO" id="GO:0020037">
    <property type="term" value="F:heme binding"/>
    <property type="evidence" value="ECO:0007669"/>
    <property type="project" value="InterPro"/>
</dbReference>
<dbReference type="InParanoid" id="A0A6P9AEH6"/>
<dbReference type="RefSeq" id="XP_034255739.1">
    <property type="nucleotide sequence ID" value="XM_034399848.1"/>
</dbReference>
<evidence type="ECO:0000256" key="1">
    <source>
        <dbReference type="ARBA" id="ARBA00001971"/>
    </source>
</evidence>
<keyword evidence="15" id="KW-0812">Transmembrane</keyword>
<keyword evidence="7" id="KW-0256">Endoplasmic reticulum</keyword>
<dbReference type="InterPro" id="IPR017972">
    <property type="entry name" value="Cyt_P450_CS"/>
</dbReference>
<keyword evidence="6 13" id="KW-0479">Metal-binding</keyword>
<dbReference type="GO" id="GO:0016705">
    <property type="term" value="F:oxidoreductase activity, acting on paired donors, with incorporation or reduction of molecular oxygen"/>
    <property type="evidence" value="ECO:0007669"/>
    <property type="project" value="InterPro"/>
</dbReference>
<keyword evidence="16" id="KW-1185">Reference proteome</keyword>
<evidence type="ECO:0000256" key="6">
    <source>
        <dbReference type="ARBA" id="ARBA00022723"/>
    </source>
</evidence>
<dbReference type="GeneID" id="117653869"/>
<dbReference type="InterPro" id="IPR050476">
    <property type="entry name" value="Insect_CytP450_Detox"/>
</dbReference>
<keyword evidence="11 14" id="KW-0503">Monooxygenase</keyword>
<evidence type="ECO:0000256" key="4">
    <source>
        <dbReference type="ARBA" id="ARBA00010617"/>
    </source>
</evidence>
<evidence type="ECO:0000313" key="17">
    <source>
        <dbReference type="RefSeq" id="XP_034255739.1"/>
    </source>
</evidence>
<organism evidence="17">
    <name type="scientific">Thrips palmi</name>
    <name type="common">Melon thrips</name>
    <dbReference type="NCBI Taxonomy" id="161013"/>
    <lineage>
        <taxon>Eukaryota</taxon>
        <taxon>Metazoa</taxon>
        <taxon>Ecdysozoa</taxon>
        <taxon>Arthropoda</taxon>
        <taxon>Hexapoda</taxon>
        <taxon>Insecta</taxon>
        <taxon>Pterygota</taxon>
        <taxon>Neoptera</taxon>
        <taxon>Paraneoptera</taxon>
        <taxon>Thysanoptera</taxon>
        <taxon>Terebrantia</taxon>
        <taxon>Thripoidea</taxon>
        <taxon>Thripidae</taxon>
        <taxon>Thrips</taxon>
    </lineage>
</organism>
<feature type="binding site" description="axial binding residue" evidence="13">
    <location>
        <position position="470"/>
    </location>
    <ligand>
        <name>heme</name>
        <dbReference type="ChEBI" id="CHEBI:30413"/>
    </ligand>
    <ligandPart>
        <name>Fe</name>
        <dbReference type="ChEBI" id="CHEBI:18248"/>
    </ligandPart>
</feature>
<dbReference type="InterPro" id="IPR001128">
    <property type="entry name" value="Cyt_P450"/>
</dbReference>
<dbReference type="FunFam" id="1.10.630.10:FF:000042">
    <property type="entry name" value="Cytochrome P450"/>
    <property type="match status" value="1"/>
</dbReference>
<feature type="transmembrane region" description="Helical" evidence="15">
    <location>
        <begin position="6"/>
        <end position="28"/>
    </location>
</feature>
<dbReference type="Proteomes" id="UP000515158">
    <property type="component" value="Unplaced"/>
</dbReference>
<dbReference type="InterPro" id="IPR002401">
    <property type="entry name" value="Cyt_P450_E_grp-I"/>
</dbReference>
<evidence type="ECO:0000256" key="8">
    <source>
        <dbReference type="ARBA" id="ARBA00022848"/>
    </source>
</evidence>
<dbReference type="AlphaFoldDB" id="A0A6P9AEH6"/>
<evidence type="ECO:0000256" key="12">
    <source>
        <dbReference type="ARBA" id="ARBA00023136"/>
    </source>
</evidence>
<name>A0A6P9AEH6_THRPL</name>
<dbReference type="Gene3D" id="1.10.630.10">
    <property type="entry name" value="Cytochrome P450"/>
    <property type="match status" value="1"/>
</dbReference>
<dbReference type="InterPro" id="IPR036396">
    <property type="entry name" value="Cyt_P450_sf"/>
</dbReference>
<comment type="subcellular location">
    <subcellularLocation>
        <location evidence="3">Endoplasmic reticulum membrane</location>
        <topology evidence="3">Peripheral membrane protein</topology>
    </subcellularLocation>
    <subcellularLocation>
        <location evidence="2">Microsome membrane</location>
        <topology evidence="2">Peripheral membrane protein</topology>
    </subcellularLocation>
</comment>
<keyword evidence="10 13" id="KW-0408">Iron</keyword>
<dbReference type="GO" id="GO:0005789">
    <property type="term" value="C:endoplasmic reticulum membrane"/>
    <property type="evidence" value="ECO:0007669"/>
    <property type="project" value="UniProtKB-SubCell"/>
</dbReference>
<dbReference type="OrthoDB" id="2789670at2759"/>
<comment type="similarity">
    <text evidence="4 14">Belongs to the cytochrome P450 family.</text>
</comment>
<evidence type="ECO:0000256" key="14">
    <source>
        <dbReference type="RuleBase" id="RU000461"/>
    </source>
</evidence>
<evidence type="ECO:0000256" key="2">
    <source>
        <dbReference type="ARBA" id="ARBA00004174"/>
    </source>
</evidence>
<protein>
    <submittedName>
        <fullName evidence="17">Cytochrome P450 6a2-like</fullName>
    </submittedName>
</protein>